<keyword evidence="2" id="KW-1185">Reference proteome</keyword>
<comment type="caution">
    <text evidence="1">The sequence shown here is derived from an EMBL/GenBank/DDBJ whole genome shotgun (WGS) entry which is preliminary data.</text>
</comment>
<name>A0ABQ4VD27_9PAST</name>
<dbReference type="Proteomes" id="UP001052140">
    <property type="component" value="Unassembled WGS sequence"/>
</dbReference>
<evidence type="ECO:0000313" key="1">
    <source>
        <dbReference type="EMBL" id="GJH41941.1"/>
    </source>
</evidence>
<proteinExistence type="predicted"/>
<accession>A0ABQ4VD27</accession>
<protein>
    <submittedName>
        <fullName evidence="1">Uncharacterized protein</fullName>
    </submittedName>
</protein>
<reference evidence="1" key="1">
    <citation type="submission" date="2024-05" db="EMBL/GenBank/DDBJ databases">
        <title>Determining zoonotic pasteurella genome.</title>
        <authorList>
            <person name="Maeda T."/>
            <person name="Takahashi T."/>
            <person name="Yoshida H."/>
        </authorList>
    </citation>
    <scope>NUCLEOTIDE SEQUENCE</scope>
    <source>
        <strain evidence="1">PA42</strain>
    </source>
</reference>
<gene>
    <name evidence="1" type="ORF">PA42_01150</name>
</gene>
<evidence type="ECO:0000313" key="2">
    <source>
        <dbReference type="Proteomes" id="UP001052140"/>
    </source>
</evidence>
<dbReference type="EMBL" id="BPUX01000001">
    <property type="protein sequence ID" value="GJH41941.1"/>
    <property type="molecule type" value="Genomic_DNA"/>
</dbReference>
<sequence>MLFVSNLNELIVVLNAVSYVQAGQNKGVLAIGTNGNDFVHNVGKGVLMTY</sequence>
<organism evidence="1 2">
    <name type="scientific">Pasteurella canis</name>
    <dbReference type="NCBI Taxonomy" id="753"/>
    <lineage>
        <taxon>Bacteria</taxon>
        <taxon>Pseudomonadati</taxon>
        <taxon>Pseudomonadota</taxon>
        <taxon>Gammaproteobacteria</taxon>
        <taxon>Pasteurellales</taxon>
        <taxon>Pasteurellaceae</taxon>
        <taxon>Pasteurella</taxon>
    </lineage>
</organism>